<keyword evidence="1" id="KW-1133">Transmembrane helix</keyword>
<reference evidence="2" key="1">
    <citation type="submission" date="2022-05" db="EMBL/GenBank/DDBJ databases">
        <authorList>
            <person name="Oliphant S.A."/>
            <person name="Watson-Haigh N.S."/>
            <person name="Sumby K.M."/>
            <person name="Gardner J.M."/>
            <person name="Jiranek V."/>
        </authorList>
    </citation>
    <scope>NUCLEOTIDE SEQUENCE</scope>
    <source>
        <strain evidence="2">KI4_A6</strain>
    </source>
</reference>
<feature type="transmembrane region" description="Helical" evidence="1">
    <location>
        <begin position="57"/>
        <end position="77"/>
    </location>
</feature>
<gene>
    <name evidence="2" type="ORF">M3M37_05280</name>
</gene>
<dbReference type="RefSeq" id="WP_252794687.1">
    <property type="nucleotide sequence ID" value="NZ_CP097121.1"/>
</dbReference>
<name>A0ABY5BWP7_9LACO</name>
<proteinExistence type="predicted"/>
<dbReference type="PANTHER" id="PTHR37305:SF1">
    <property type="entry name" value="MEMBRANE PROTEIN"/>
    <property type="match status" value="1"/>
</dbReference>
<evidence type="ECO:0000256" key="1">
    <source>
        <dbReference type="SAM" id="Phobius"/>
    </source>
</evidence>
<dbReference type="Pfam" id="PF12730">
    <property type="entry name" value="ABC2_membrane_4"/>
    <property type="match status" value="1"/>
</dbReference>
<keyword evidence="1" id="KW-0472">Membrane</keyword>
<feature type="transmembrane region" description="Helical" evidence="1">
    <location>
        <begin position="166"/>
        <end position="189"/>
    </location>
</feature>
<dbReference type="PANTHER" id="PTHR37305">
    <property type="entry name" value="INTEGRAL MEMBRANE PROTEIN-RELATED"/>
    <property type="match status" value="1"/>
</dbReference>
<evidence type="ECO:0000313" key="3">
    <source>
        <dbReference type="Proteomes" id="UP001056164"/>
    </source>
</evidence>
<protein>
    <submittedName>
        <fullName evidence="2">ABC transporter permease</fullName>
    </submittedName>
</protein>
<accession>A0ABY5BWP7</accession>
<dbReference type="Proteomes" id="UP001056164">
    <property type="component" value="Chromosome"/>
</dbReference>
<keyword evidence="1" id="KW-0812">Transmembrane</keyword>
<feature type="transmembrane region" description="Helical" evidence="1">
    <location>
        <begin position="135"/>
        <end position="159"/>
    </location>
</feature>
<keyword evidence="3" id="KW-1185">Reference proteome</keyword>
<dbReference type="EMBL" id="CP097121">
    <property type="protein sequence ID" value="USS90255.1"/>
    <property type="molecule type" value="Genomic_DNA"/>
</dbReference>
<feature type="transmembrane region" description="Helical" evidence="1">
    <location>
        <begin position="225"/>
        <end position="244"/>
    </location>
</feature>
<sequence length="249" mass="27647">MKLLIKQELFKLFHQKSTYAVLVLQLVLMLTTAEISNYNPHLITVKAVWLDNFNGSLWGFLVLIYLSSTIFTQEFNYGTIKLLISKQFSRTTIYLSKLVTLLVFAGLLALISLSFSLLLFSWLGNSAIPTADWNVFWLSNVAKFFTTGLISSLVLTVALGFKSTGLGTTVGIIVCFVSPLLANAMFGLVHSHPLLRYNPINVMNLNGQVINPALQQVTLLSIPEYLGLILVYGGCLLVVGNYAFKRRTT</sequence>
<organism evidence="2 3">
    <name type="scientific">Fructilactobacillus carniphilus</name>
    <dbReference type="NCBI Taxonomy" id="2940297"/>
    <lineage>
        <taxon>Bacteria</taxon>
        <taxon>Bacillati</taxon>
        <taxon>Bacillota</taxon>
        <taxon>Bacilli</taxon>
        <taxon>Lactobacillales</taxon>
        <taxon>Lactobacillaceae</taxon>
        <taxon>Fructilactobacillus</taxon>
    </lineage>
</organism>
<evidence type="ECO:0000313" key="2">
    <source>
        <dbReference type="EMBL" id="USS90255.1"/>
    </source>
</evidence>
<feature type="transmembrane region" description="Helical" evidence="1">
    <location>
        <begin position="98"/>
        <end position="123"/>
    </location>
</feature>